<organism evidence="3 4">
    <name type="scientific">Caloramator proteoclasticus DSM 10124</name>
    <dbReference type="NCBI Taxonomy" id="1121262"/>
    <lineage>
        <taxon>Bacteria</taxon>
        <taxon>Bacillati</taxon>
        <taxon>Bacillota</taxon>
        <taxon>Clostridia</taxon>
        <taxon>Eubacteriales</taxon>
        <taxon>Clostridiaceae</taxon>
        <taxon>Caloramator</taxon>
    </lineage>
</organism>
<keyword evidence="4" id="KW-1185">Reference proteome</keyword>
<dbReference type="InterPro" id="IPR020084">
    <property type="entry name" value="NUDIX_hydrolase_CS"/>
</dbReference>
<dbReference type="PANTHER" id="PTHR21340:SF0">
    <property type="entry name" value="BIS(5'-NUCLEOSYL)-TETRAPHOSPHATASE [ASYMMETRICAL]"/>
    <property type="match status" value="1"/>
</dbReference>
<dbReference type="GO" id="GO:0006167">
    <property type="term" value="P:AMP biosynthetic process"/>
    <property type="evidence" value="ECO:0007669"/>
    <property type="project" value="TreeGrafter"/>
</dbReference>
<keyword evidence="1" id="KW-0378">Hydrolase</keyword>
<dbReference type="Proteomes" id="UP000184423">
    <property type="component" value="Unassembled WGS sequence"/>
</dbReference>
<dbReference type="PANTHER" id="PTHR21340">
    <property type="entry name" value="DIADENOSINE 5,5-P1,P4-TETRAPHOSPHATE PYROPHOSPHOHYDROLASE MUTT"/>
    <property type="match status" value="1"/>
</dbReference>
<proteinExistence type="predicted"/>
<feature type="domain" description="Nudix hydrolase" evidence="2">
    <location>
        <begin position="2"/>
        <end position="142"/>
    </location>
</feature>
<sequence>MKFHRAVAVYILNTKNEILLLYHKKLNTYLPPGGHVEEGELTHVAAEREAYEEAGVKIEFIDVKNNLGDERATPLPTPFLVQLEDIGDHYHEDFVYLARAKSDRLINNEGHKDIGWFSIDEAYKLELFENVKKQLDYIRKIICV</sequence>
<gene>
    <name evidence="3" type="ORF">SAMN02746091_01454</name>
</gene>
<dbReference type="Pfam" id="PF00293">
    <property type="entry name" value="NUDIX"/>
    <property type="match status" value="1"/>
</dbReference>
<dbReference type="GO" id="GO:0006754">
    <property type="term" value="P:ATP biosynthetic process"/>
    <property type="evidence" value="ECO:0007669"/>
    <property type="project" value="TreeGrafter"/>
</dbReference>
<evidence type="ECO:0000256" key="1">
    <source>
        <dbReference type="ARBA" id="ARBA00022801"/>
    </source>
</evidence>
<reference evidence="4" key="1">
    <citation type="submission" date="2016-11" db="EMBL/GenBank/DDBJ databases">
        <authorList>
            <person name="Varghese N."/>
            <person name="Submissions S."/>
        </authorList>
    </citation>
    <scope>NUCLEOTIDE SEQUENCE [LARGE SCALE GENOMIC DNA]</scope>
    <source>
        <strain evidence="4">DSM 10124</strain>
    </source>
</reference>
<dbReference type="PROSITE" id="PS51462">
    <property type="entry name" value="NUDIX"/>
    <property type="match status" value="1"/>
</dbReference>
<name>A0A1M4XN21_9CLOT</name>
<dbReference type="Gene3D" id="3.90.79.10">
    <property type="entry name" value="Nucleoside Triphosphate Pyrophosphohydrolase"/>
    <property type="match status" value="1"/>
</dbReference>
<evidence type="ECO:0000313" key="4">
    <source>
        <dbReference type="Proteomes" id="UP000184423"/>
    </source>
</evidence>
<evidence type="ECO:0000313" key="3">
    <source>
        <dbReference type="EMBL" id="SHE94994.1"/>
    </source>
</evidence>
<dbReference type="SUPFAM" id="SSF55811">
    <property type="entry name" value="Nudix"/>
    <property type="match status" value="1"/>
</dbReference>
<dbReference type="GO" id="GO:0004081">
    <property type="term" value="F:bis(5'-nucleosyl)-tetraphosphatase (asymmetrical) activity"/>
    <property type="evidence" value="ECO:0007669"/>
    <property type="project" value="TreeGrafter"/>
</dbReference>
<dbReference type="InterPro" id="IPR051325">
    <property type="entry name" value="Nudix_hydrolase_domain"/>
</dbReference>
<dbReference type="EMBL" id="FQVG01000025">
    <property type="protein sequence ID" value="SHE94994.1"/>
    <property type="molecule type" value="Genomic_DNA"/>
</dbReference>
<dbReference type="AlphaFoldDB" id="A0A1M4XN21"/>
<dbReference type="InterPro" id="IPR000086">
    <property type="entry name" value="NUDIX_hydrolase_dom"/>
</dbReference>
<accession>A0A1M4XN21</accession>
<evidence type="ECO:0000259" key="2">
    <source>
        <dbReference type="PROSITE" id="PS51462"/>
    </source>
</evidence>
<protein>
    <submittedName>
        <fullName evidence="3">ADP-ribose pyrophosphatase YjhB, NUDIX family</fullName>
    </submittedName>
</protein>
<dbReference type="PROSITE" id="PS00893">
    <property type="entry name" value="NUDIX_BOX"/>
    <property type="match status" value="1"/>
</dbReference>
<dbReference type="InterPro" id="IPR015797">
    <property type="entry name" value="NUDIX_hydrolase-like_dom_sf"/>
</dbReference>
<dbReference type="RefSeq" id="WP_051350540.1">
    <property type="nucleotide sequence ID" value="NZ_FQVG01000025.1"/>
</dbReference>